<keyword evidence="8" id="KW-1185">Reference proteome</keyword>
<evidence type="ECO:0000256" key="2">
    <source>
        <dbReference type="ARBA" id="ARBA00023136"/>
    </source>
</evidence>
<evidence type="ECO:0000256" key="1">
    <source>
        <dbReference type="ARBA" id="ARBA00004442"/>
    </source>
</evidence>
<evidence type="ECO:0000313" key="8">
    <source>
        <dbReference type="Proteomes" id="UP000288293"/>
    </source>
</evidence>
<dbReference type="SUPFAM" id="SSF103088">
    <property type="entry name" value="OmpA-like"/>
    <property type="match status" value="1"/>
</dbReference>
<proteinExistence type="predicted"/>
<dbReference type="PRINTS" id="PR01023">
    <property type="entry name" value="NAFLGMOTY"/>
</dbReference>
<dbReference type="EMBL" id="PIPL01000001">
    <property type="protein sequence ID" value="RUO26162.1"/>
    <property type="molecule type" value="Genomic_DNA"/>
</dbReference>
<evidence type="ECO:0000256" key="5">
    <source>
        <dbReference type="SAM" id="SignalP"/>
    </source>
</evidence>
<gene>
    <name evidence="7" type="ORF">CWE09_05460</name>
</gene>
<evidence type="ECO:0000256" key="4">
    <source>
        <dbReference type="PROSITE-ProRule" id="PRU00473"/>
    </source>
</evidence>
<dbReference type="PANTHER" id="PTHR30329:SF21">
    <property type="entry name" value="LIPOPROTEIN YIAD-RELATED"/>
    <property type="match status" value="1"/>
</dbReference>
<dbReference type="GO" id="GO:0009279">
    <property type="term" value="C:cell outer membrane"/>
    <property type="evidence" value="ECO:0007669"/>
    <property type="project" value="UniProtKB-SubCell"/>
</dbReference>
<name>A0A432W7Y6_9GAMM</name>
<sequence length="302" mass="34999">MLKKVLTLSLLAGLIASQTANASVRQYGANLDNSEWRVSEYSPLQCTLEHDIPRYGNVRFVSEASRDMNLRLQLDMMRLPDTYDVARVKSVAPHWRPGVASQELGNMDLYRQFSSELDKPMAWTVLTELEKGMKPTFFYEDWHNSRDSVQVSLSAVNFHDRYDDFLHCISNLLPYSFEDISFTVLNYQEYTEQLTNPSKRRLMQISEYLRHDTDIQLVLVDAHTDSYGTYEENEELAERRAQSVKDFLLQHGVEEEQIAVNAHGEMRHSAGNQNELERAKNRRVVIQMKRPFNPSLLSSRAD</sequence>
<dbReference type="InterPro" id="IPR006665">
    <property type="entry name" value="OmpA-like"/>
</dbReference>
<organism evidence="7 8">
    <name type="scientific">Aliidiomarina minuta</name>
    <dbReference type="NCBI Taxonomy" id="880057"/>
    <lineage>
        <taxon>Bacteria</taxon>
        <taxon>Pseudomonadati</taxon>
        <taxon>Pseudomonadota</taxon>
        <taxon>Gammaproteobacteria</taxon>
        <taxon>Alteromonadales</taxon>
        <taxon>Idiomarinaceae</taxon>
        <taxon>Aliidiomarina</taxon>
    </lineage>
</organism>
<dbReference type="OrthoDB" id="6905929at2"/>
<protein>
    <recommendedName>
        <fullName evidence="6">OmpA-like domain-containing protein</fullName>
    </recommendedName>
</protein>
<evidence type="ECO:0000259" key="6">
    <source>
        <dbReference type="PROSITE" id="PS51123"/>
    </source>
</evidence>
<reference evidence="7 8" key="1">
    <citation type="journal article" date="2011" name="Front. Microbiol.">
        <title>Genomic signatures of strain selection and enhancement in Bacillus atrophaeus var. globigii, a historical biowarfare simulant.</title>
        <authorList>
            <person name="Gibbons H.S."/>
            <person name="Broomall S.M."/>
            <person name="McNew L.A."/>
            <person name="Daligault H."/>
            <person name="Chapman C."/>
            <person name="Bruce D."/>
            <person name="Karavis M."/>
            <person name="Krepps M."/>
            <person name="McGregor P.A."/>
            <person name="Hong C."/>
            <person name="Park K.H."/>
            <person name="Akmal A."/>
            <person name="Feldman A."/>
            <person name="Lin J.S."/>
            <person name="Chang W.E."/>
            <person name="Higgs B.W."/>
            <person name="Demirev P."/>
            <person name="Lindquist J."/>
            <person name="Liem A."/>
            <person name="Fochler E."/>
            <person name="Read T.D."/>
            <person name="Tapia R."/>
            <person name="Johnson S."/>
            <person name="Bishop-Lilly K.A."/>
            <person name="Detter C."/>
            <person name="Han C."/>
            <person name="Sozhamannan S."/>
            <person name="Rosenzweig C.N."/>
            <person name="Skowronski E.W."/>
        </authorList>
    </citation>
    <scope>NUCLEOTIDE SEQUENCE [LARGE SCALE GENOMIC DNA]</scope>
    <source>
        <strain evidence="7 8">MLST1</strain>
    </source>
</reference>
<dbReference type="Pfam" id="PF18393">
    <property type="entry name" value="MotY_N"/>
    <property type="match status" value="1"/>
</dbReference>
<dbReference type="AlphaFoldDB" id="A0A432W7Y6"/>
<dbReference type="InterPro" id="IPR041544">
    <property type="entry name" value="MotY_N"/>
</dbReference>
<feature type="chain" id="PRO_5019240676" description="OmpA-like domain-containing protein" evidence="5">
    <location>
        <begin position="23"/>
        <end position="302"/>
    </location>
</feature>
<keyword evidence="5" id="KW-0732">Signal</keyword>
<accession>A0A432W7Y6</accession>
<dbReference type="InterPro" id="IPR036737">
    <property type="entry name" value="OmpA-like_sf"/>
</dbReference>
<dbReference type="PROSITE" id="PS51123">
    <property type="entry name" value="OMPA_2"/>
    <property type="match status" value="1"/>
</dbReference>
<comment type="subcellular location">
    <subcellularLocation>
        <location evidence="1">Cell outer membrane</location>
    </subcellularLocation>
</comment>
<dbReference type="InterPro" id="IPR050330">
    <property type="entry name" value="Bact_OuterMem_StrucFunc"/>
</dbReference>
<dbReference type="PANTHER" id="PTHR30329">
    <property type="entry name" value="STATOR ELEMENT OF FLAGELLAR MOTOR COMPLEX"/>
    <property type="match status" value="1"/>
</dbReference>
<dbReference type="InterPro" id="IPR006664">
    <property type="entry name" value="OMP_bac"/>
</dbReference>
<feature type="domain" description="OmpA-like" evidence="6">
    <location>
        <begin position="175"/>
        <end position="292"/>
    </location>
</feature>
<dbReference type="Pfam" id="PF00691">
    <property type="entry name" value="OmpA"/>
    <property type="match status" value="1"/>
</dbReference>
<dbReference type="Gene3D" id="3.30.1330.60">
    <property type="entry name" value="OmpA-like domain"/>
    <property type="match status" value="1"/>
</dbReference>
<dbReference type="Proteomes" id="UP000288293">
    <property type="component" value="Unassembled WGS sequence"/>
</dbReference>
<feature type="signal peptide" evidence="5">
    <location>
        <begin position="1"/>
        <end position="22"/>
    </location>
</feature>
<dbReference type="CDD" id="cd07185">
    <property type="entry name" value="OmpA_C-like"/>
    <property type="match status" value="1"/>
</dbReference>
<dbReference type="Gene3D" id="2.60.40.2540">
    <property type="match status" value="1"/>
</dbReference>
<dbReference type="PRINTS" id="PR01021">
    <property type="entry name" value="OMPADOMAIN"/>
</dbReference>
<dbReference type="RefSeq" id="WP_126802977.1">
    <property type="nucleotide sequence ID" value="NZ_PIPL01000001.1"/>
</dbReference>
<evidence type="ECO:0000313" key="7">
    <source>
        <dbReference type="EMBL" id="RUO26162.1"/>
    </source>
</evidence>
<comment type="caution">
    <text evidence="7">The sequence shown here is derived from an EMBL/GenBank/DDBJ whole genome shotgun (WGS) entry which is preliminary data.</text>
</comment>
<keyword evidence="2 4" id="KW-0472">Membrane</keyword>
<evidence type="ECO:0000256" key="3">
    <source>
        <dbReference type="ARBA" id="ARBA00023237"/>
    </source>
</evidence>
<keyword evidence="3" id="KW-0998">Cell outer membrane</keyword>